<dbReference type="InterPro" id="IPR052193">
    <property type="entry name" value="Peptidase_C59"/>
</dbReference>
<comment type="caution">
    <text evidence="4">The sequence shown here is derived from an EMBL/GenBank/DDBJ whole genome shotgun (WGS) entry which is preliminary data.</text>
</comment>
<sequence>MCTSVKIQSKTGEFFWGRTMDLDIPMFPDDSGFYLPSVITSLPSNTRIDSQLEGWDSKYAVIGVGMKDSTVLFDGINEHGLTGDLQVLKECGWASKESIAEKKKTPMLAEEFVSYVLSTFKSVAEIREQFDEFMLLDQPYAYGGTDFHFPVHFSFVDETGDGIVLETLEDGSFTIFDHISVMTNSPRYDYHTTNIRNYIGLNNVNVTASKTLSTGAVIDPIEGGTGYGMFGLPGDYTSPSRFVRAFFLSNNLNAFSKEHGINELYSVFRTVFIPKGLERNEKNPNVSDYTRYWSGYDMSERTVFVQTGKGLAITTAKLDDTIENVSYEEIKISL</sequence>
<feature type="domain" description="Choloylglycine hydrolase/NAAA C-terminal" evidence="3">
    <location>
        <begin position="2"/>
        <end position="320"/>
    </location>
</feature>
<evidence type="ECO:0000256" key="1">
    <source>
        <dbReference type="ARBA" id="ARBA00006625"/>
    </source>
</evidence>
<dbReference type="PANTHER" id="PTHR35527">
    <property type="entry name" value="CHOLOYLGLYCINE HYDROLASE"/>
    <property type="match status" value="1"/>
</dbReference>
<dbReference type="SUPFAM" id="SSF56235">
    <property type="entry name" value="N-terminal nucleophile aminohydrolases (Ntn hydrolases)"/>
    <property type="match status" value="1"/>
</dbReference>
<dbReference type="Pfam" id="PF02275">
    <property type="entry name" value="CBAH"/>
    <property type="match status" value="1"/>
</dbReference>
<evidence type="ECO:0000313" key="5">
    <source>
        <dbReference type="Proteomes" id="UP000664357"/>
    </source>
</evidence>
<dbReference type="Proteomes" id="UP000664357">
    <property type="component" value="Unassembled WGS sequence"/>
</dbReference>
<dbReference type="GO" id="GO:0016787">
    <property type="term" value="F:hydrolase activity"/>
    <property type="evidence" value="ECO:0007669"/>
    <property type="project" value="UniProtKB-KW"/>
</dbReference>
<organism evidence="4 5">
    <name type="scientific">Candidatus Enterococcus ferrettii</name>
    <dbReference type="NCBI Taxonomy" id="2815324"/>
    <lineage>
        <taxon>Bacteria</taxon>
        <taxon>Bacillati</taxon>
        <taxon>Bacillota</taxon>
        <taxon>Bacilli</taxon>
        <taxon>Lactobacillales</taxon>
        <taxon>Enterococcaceae</taxon>
        <taxon>Enterococcus</taxon>
    </lineage>
</organism>
<protein>
    <submittedName>
        <fullName evidence="4">Choloylglycine hydrolase</fullName>
    </submittedName>
</protein>
<reference evidence="4 5" key="1">
    <citation type="submission" date="2024-02" db="EMBL/GenBank/DDBJ databases">
        <title>The Genome Sequence of Enterococcus sp. DIV0159.</title>
        <authorList>
            <person name="Earl A."/>
            <person name="Manson A."/>
            <person name="Gilmore M."/>
            <person name="Sanders J."/>
            <person name="Shea T."/>
            <person name="Howe W."/>
            <person name="Livny J."/>
            <person name="Cuomo C."/>
            <person name="Neafsey D."/>
            <person name="Birren B."/>
        </authorList>
    </citation>
    <scope>NUCLEOTIDE SEQUENCE [LARGE SCALE GENOMIC DNA]</scope>
    <source>
        <strain evidence="4 5">665A</strain>
    </source>
</reference>
<dbReference type="InterPro" id="IPR029132">
    <property type="entry name" value="CBAH/NAAA_C"/>
</dbReference>
<dbReference type="EMBL" id="JAFREL020000001">
    <property type="protein sequence ID" value="MEO1770187.1"/>
    <property type="molecule type" value="Genomic_DNA"/>
</dbReference>
<evidence type="ECO:0000256" key="2">
    <source>
        <dbReference type="ARBA" id="ARBA00022801"/>
    </source>
</evidence>
<dbReference type="PANTHER" id="PTHR35527:SF2">
    <property type="entry name" value="HYDROLASE"/>
    <property type="match status" value="1"/>
</dbReference>
<dbReference type="Gene3D" id="3.60.60.10">
    <property type="entry name" value="Penicillin V Acylase, Chain A"/>
    <property type="match status" value="1"/>
</dbReference>
<comment type="similarity">
    <text evidence="1">Belongs to the peptidase C59 family.</text>
</comment>
<proteinExistence type="inferred from homology"/>
<keyword evidence="5" id="KW-1185">Reference proteome</keyword>
<gene>
    <name evidence="4" type="ORF">JZO67_002138</name>
</gene>
<evidence type="ECO:0000313" key="4">
    <source>
        <dbReference type="EMBL" id="MEO1770187.1"/>
    </source>
</evidence>
<evidence type="ECO:0000259" key="3">
    <source>
        <dbReference type="Pfam" id="PF02275"/>
    </source>
</evidence>
<dbReference type="RefSeq" id="WP_207703615.1">
    <property type="nucleotide sequence ID" value="NZ_JAFREL020000001.1"/>
</dbReference>
<accession>A0ABV0EQX7</accession>
<dbReference type="InterPro" id="IPR029055">
    <property type="entry name" value="Ntn_hydrolases_N"/>
</dbReference>
<name>A0ABV0EQX7_9ENTE</name>
<keyword evidence="2 4" id="KW-0378">Hydrolase</keyword>